<comment type="function">
    <text evidence="19">Involved in actively transporting phosphate into cells via Na(+) cotransport in the renal brush border membrane. The cotransport has a Na(+):Pi stoichiometry of 3:1 and is electrogenic.</text>
</comment>
<dbReference type="Proteomes" id="UP000472264">
    <property type="component" value="Chromosome 10"/>
</dbReference>
<dbReference type="GO" id="GO:0016324">
    <property type="term" value="C:apical plasma membrane"/>
    <property type="evidence" value="ECO:0007669"/>
    <property type="project" value="UniProtKB-SubCell"/>
</dbReference>
<keyword evidence="5" id="KW-1003">Cell membrane</keyword>
<evidence type="ECO:0000313" key="23">
    <source>
        <dbReference type="Ensembl" id="ENSENLP00000014219.1"/>
    </source>
</evidence>
<evidence type="ECO:0000256" key="9">
    <source>
        <dbReference type="ARBA" id="ARBA00022989"/>
    </source>
</evidence>
<feature type="transmembrane region" description="Helical" evidence="22">
    <location>
        <begin position="353"/>
        <end position="378"/>
    </location>
</feature>
<accession>A0A665U514</accession>
<feature type="transmembrane region" description="Helical" evidence="22">
    <location>
        <begin position="472"/>
        <end position="496"/>
    </location>
</feature>
<sequence>MSSRSITIVSTGRSTGLSHNGMGIPGTLFSSQVKLPSDEDRESGIGSTLDLSSNLEGYKQQTNDQPSKPSVREAKNLPTLKDFSHQTKSVSPNQTRQLLINLAKIPLLFVLLFLFVCSLDTLSSAFQLAGGKVAGDIFQDNAVLSNPVAGLVVGILVTVLVQSSSTSTSIVVSLVASGLLEVRSAVPVIMGSNIGTSVTNTIVAMMQAAERTEFQRAFAGATIHDCFNWLSVLVLLPLELVSGLMARLSHLLVTSFRLQPGEDAPELLKVITEPVTKLIIQLDKCVITEIAMGNEDMRNRSLVKEWCQTDLVMVILCTFFSVLVALMALKSLCLCFSQSTGNHLFVSTMLSDLSVGLILLAASLAVLCTCLLLLVKLLNSLLQGQVAKAIHKVINTDLPYPFGWLAGYTAMVVGAGVTFVVQSSSVFTSAVTPLVGIGVISLERAYPLTLGSNIGTTATALLAALASPGNKLAAAIQIALCHLFFNIFGILLWYPLPFMRLPIRMARVLGERTAKYRWFAVLYLLVCFFLLPSLVLGLSLAGWQVMAGIGAPFLGVTIFISMVNVLQTHSPSHLPAKLQTWDFLPQWARSLKPLDRLITKATVCFSSAGKEGNFEEGEGHISSQTGCVNSKAEDAQRKAKLAYDNPVLDYLDESRPGVRVFKLRGLERCNSTPL</sequence>
<name>A0A665U514_ECHNA</name>
<evidence type="ECO:0000313" key="24">
    <source>
        <dbReference type="Proteomes" id="UP000472264"/>
    </source>
</evidence>
<comment type="subcellular location">
    <subcellularLocation>
        <location evidence="1">Apical cell membrane</location>
        <topology evidence="1">Multi-pass membrane protein</topology>
    </subcellularLocation>
</comment>
<dbReference type="InParanoid" id="A0A665U514"/>
<comment type="subunit">
    <text evidence="20">Interacts via its C-terminal region with NHERF4. Interacts with NHERF1. Interacts with TMEM174; regulates SLC34A1 internalization by PTH and FGF23.</text>
</comment>
<evidence type="ECO:0000256" key="7">
    <source>
        <dbReference type="ARBA" id="ARBA00022692"/>
    </source>
</evidence>
<keyword evidence="14" id="KW-0739">Sodium transport</keyword>
<evidence type="ECO:0000256" key="13">
    <source>
        <dbReference type="ARBA" id="ARBA00023180"/>
    </source>
</evidence>
<evidence type="ECO:0000256" key="21">
    <source>
        <dbReference type="SAM" id="MobiDB-lite"/>
    </source>
</evidence>
<dbReference type="InterPro" id="IPR003841">
    <property type="entry name" value="Na/Pi_transpt"/>
</dbReference>
<dbReference type="Pfam" id="PF02690">
    <property type="entry name" value="Na_Pi_cotrans"/>
    <property type="match status" value="2"/>
</dbReference>
<keyword evidence="14" id="KW-0915">Sodium</keyword>
<dbReference type="GO" id="GO:0030643">
    <property type="term" value="P:intracellular phosphate ion homeostasis"/>
    <property type="evidence" value="ECO:0007669"/>
    <property type="project" value="TreeGrafter"/>
</dbReference>
<protein>
    <recommendedName>
        <fullName evidence="3">Sodium-dependent phosphate transport protein 2A</fullName>
    </recommendedName>
    <alternativeName>
        <fullName evidence="17">Na(+)-dependent phosphate cotransporter 2A</fullName>
    </alternativeName>
    <alternativeName>
        <fullName evidence="15">Sodium/phosphate cotransporter 2A</fullName>
    </alternativeName>
    <alternativeName>
        <fullName evidence="16">Solute carrier family 34 member 1</fullName>
    </alternativeName>
</protein>
<dbReference type="FunCoup" id="A0A665U514">
    <property type="interactions" value="13"/>
</dbReference>
<comment type="similarity">
    <text evidence="2">Belongs to the SLC34A transporter family.</text>
</comment>
<evidence type="ECO:0000256" key="2">
    <source>
        <dbReference type="ARBA" id="ARBA00005808"/>
    </source>
</evidence>
<dbReference type="PANTHER" id="PTHR10010:SF21">
    <property type="entry name" value="SODIUM-DEPENDENT PHOSPHATE TRANSPORT PROTEIN 2A"/>
    <property type="match status" value="1"/>
</dbReference>
<evidence type="ECO:0000256" key="20">
    <source>
        <dbReference type="ARBA" id="ARBA00046944"/>
    </source>
</evidence>
<keyword evidence="4" id="KW-0813">Transport</keyword>
<keyword evidence="8" id="KW-0769">Symport</keyword>
<reference evidence="23" key="2">
    <citation type="submission" date="2025-08" db="UniProtKB">
        <authorList>
            <consortium name="Ensembl"/>
        </authorList>
    </citation>
    <scope>IDENTIFICATION</scope>
</reference>
<gene>
    <name evidence="23" type="primary">slc34a1b</name>
</gene>
<keyword evidence="24" id="KW-1185">Reference proteome</keyword>
<evidence type="ECO:0000256" key="16">
    <source>
        <dbReference type="ARBA" id="ARBA00029764"/>
    </source>
</evidence>
<reference evidence="23" key="3">
    <citation type="submission" date="2025-09" db="UniProtKB">
        <authorList>
            <consortium name="Ensembl"/>
        </authorList>
    </citation>
    <scope>IDENTIFICATION</scope>
</reference>
<evidence type="ECO:0000256" key="15">
    <source>
        <dbReference type="ARBA" id="ARBA00029614"/>
    </source>
</evidence>
<dbReference type="NCBIfam" id="TIGR01013">
    <property type="entry name" value="2a58"/>
    <property type="match status" value="1"/>
</dbReference>
<evidence type="ECO:0000256" key="5">
    <source>
        <dbReference type="ARBA" id="ARBA00022475"/>
    </source>
</evidence>
<feature type="transmembrane region" description="Helical" evidence="22">
    <location>
        <begin position="311"/>
        <end position="329"/>
    </location>
</feature>
<evidence type="ECO:0000256" key="18">
    <source>
        <dbReference type="ARBA" id="ARBA00034042"/>
    </source>
</evidence>
<evidence type="ECO:0000256" key="6">
    <source>
        <dbReference type="ARBA" id="ARBA00022553"/>
    </source>
</evidence>
<feature type="compositionally biased region" description="Polar residues" evidence="21">
    <location>
        <begin position="1"/>
        <end position="18"/>
    </location>
</feature>
<comment type="catalytic activity">
    <reaction evidence="18">
        <text>3 Na(+)(out) + phosphate(out) = 3 Na(+)(in) + phosphate(in)</text>
        <dbReference type="Rhea" id="RHEA:71255"/>
        <dbReference type="ChEBI" id="CHEBI:29101"/>
        <dbReference type="ChEBI" id="CHEBI:43474"/>
    </reaction>
    <physiologicalReaction direction="left-to-right" evidence="18">
        <dbReference type="Rhea" id="RHEA:71256"/>
    </physiologicalReaction>
</comment>
<keyword evidence="6" id="KW-0597">Phosphoprotein</keyword>
<keyword evidence="7 22" id="KW-0812">Transmembrane</keyword>
<keyword evidence="11 22" id="KW-0472">Membrane</keyword>
<feature type="transmembrane region" description="Helical" evidence="22">
    <location>
        <begin position="398"/>
        <end position="420"/>
    </location>
</feature>
<keyword evidence="12" id="KW-1015">Disulfide bond</keyword>
<evidence type="ECO:0000256" key="14">
    <source>
        <dbReference type="ARBA" id="ARBA00023201"/>
    </source>
</evidence>
<reference evidence="23" key="1">
    <citation type="submission" date="2021-04" db="EMBL/GenBank/DDBJ databases">
        <authorList>
            <consortium name="Wellcome Sanger Institute Data Sharing"/>
        </authorList>
    </citation>
    <scope>NUCLEOTIDE SEQUENCE [LARGE SCALE GENOMIC DNA]</scope>
</reference>
<feature type="transmembrane region" description="Helical" evidence="22">
    <location>
        <begin position="516"/>
        <end position="539"/>
    </location>
</feature>
<keyword evidence="13" id="KW-0325">Glycoprotein</keyword>
<evidence type="ECO:0000256" key="4">
    <source>
        <dbReference type="ARBA" id="ARBA00022448"/>
    </source>
</evidence>
<dbReference type="AlphaFoldDB" id="A0A665U514"/>
<dbReference type="NCBIfam" id="NF037997">
    <property type="entry name" value="Na_Pi_symport"/>
    <property type="match status" value="1"/>
</dbReference>
<dbReference type="GO" id="GO:0005436">
    <property type="term" value="F:sodium:phosphate symporter activity"/>
    <property type="evidence" value="ECO:0007669"/>
    <property type="project" value="InterPro"/>
</dbReference>
<dbReference type="GO" id="GO:0031982">
    <property type="term" value="C:vesicle"/>
    <property type="evidence" value="ECO:0007669"/>
    <property type="project" value="TreeGrafter"/>
</dbReference>
<proteinExistence type="inferred from homology"/>
<evidence type="ECO:0000256" key="11">
    <source>
        <dbReference type="ARBA" id="ARBA00023136"/>
    </source>
</evidence>
<evidence type="ECO:0000256" key="8">
    <source>
        <dbReference type="ARBA" id="ARBA00022847"/>
    </source>
</evidence>
<dbReference type="Ensembl" id="ENSENLT00000014798.1">
    <property type="protein sequence ID" value="ENSENLP00000014219.1"/>
    <property type="gene ID" value="ENSENLG00000006687.1"/>
</dbReference>
<dbReference type="PANTHER" id="PTHR10010">
    <property type="entry name" value="SOLUTE CARRIER FAMILY 34 SODIUM PHOSPHATE , MEMBER 2-RELATED"/>
    <property type="match status" value="1"/>
</dbReference>
<dbReference type="OMA" id="HDAIPVM"/>
<organism evidence="23 24">
    <name type="scientific">Echeneis naucrates</name>
    <name type="common">Live sharksucker</name>
    <dbReference type="NCBI Taxonomy" id="173247"/>
    <lineage>
        <taxon>Eukaryota</taxon>
        <taxon>Metazoa</taxon>
        <taxon>Chordata</taxon>
        <taxon>Craniata</taxon>
        <taxon>Vertebrata</taxon>
        <taxon>Euteleostomi</taxon>
        <taxon>Actinopterygii</taxon>
        <taxon>Neopterygii</taxon>
        <taxon>Teleostei</taxon>
        <taxon>Neoteleostei</taxon>
        <taxon>Acanthomorphata</taxon>
        <taxon>Carangaria</taxon>
        <taxon>Carangiformes</taxon>
        <taxon>Echeneidae</taxon>
        <taxon>Echeneis</taxon>
    </lineage>
</organism>
<evidence type="ECO:0000256" key="1">
    <source>
        <dbReference type="ARBA" id="ARBA00004424"/>
    </source>
</evidence>
<dbReference type="GO" id="GO:0005903">
    <property type="term" value="C:brush border"/>
    <property type="evidence" value="ECO:0007669"/>
    <property type="project" value="TreeGrafter"/>
</dbReference>
<keyword evidence="10" id="KW-0406">Ion transport</keyword>
<feature type="transmembrane region" description="Helical" evidence="22">
    <location>
        <begin position="229"/>
        <end position="248"/>
    </location>
</feature>
<evidence type="ECO:0000256" key="3">
    <source>
        <dbReference type="ARBA" id="ARBA00020021"/>
    </source>
</evidence>
<feature type="transmembrane region" description="Helical" evidence="22">
    <location>
        <begin position="105"/>
        <end position="128"/>
    </location>
</feature>
<feature type="transmembrane region" description="Helical" evidence="22">
    <location>
        <begin position="426"/>
        <end position="442"/>
    </location>
</feature>
<evidence type="ECO:0000256" key="22">
    <source>
        <dbReference type="SAM" id="Phobius"/>
    </source>
</evidence>
<evidence type="ECO:0000256" key="17">
    <source>
        <dbReference type="ARBA" id="ARBA00031850"/>
    </source>
</evidence>
<evidence type="ECO:0000256" key="12">
    <source>
        <dbReference type="ARBA" id="ARBA00023157"/>
    </source>
</evidence>
<evidence type="ECO:0000256" key="10">
    <source>
        <dbReference type="ARBA" id="ARBA00023065"/>
    </source>
</evidence>
<feature type="region of interest" description="Disordered" evidence="21">
    <location>
        <begin position="1"/>
        <end position="23"/>
    </location>
</feature>
<keyword evidence="9 22" id="KW-1133">Transmembrane helix</keyword>
<feature type="transmembrane region" description="Helical" evidence="22">
    <location>
        <begin position="148"/>
        <end position="176"/>
    </location>
</feature>
<evidence type="ECO:0000256" key="19">
    <source>
        <dbReference type="ARBA" id="ARBA00045420"/>
    </source>
</evidence>
<feature type="transmembrane region" description="Helical" evidence="22">
    <location>
        <begin position="545"/>
        <end position="566"/>
    </location>
</feature>
<dbReference type="GO" id="GO:0044341">
    <property type="term" value="P:sodium-dependent phosphate transport"/>
    <property type="evidence" value="ECO:0007669"/>
    <property type="project" value="InterPro"/>
</dbReference>